<name>A0ABS6FVH2_9BACL</name>
<keyword evidence="2" id="KW-1185">Reference proteome</keyword>
<proteinExistence type="predicted"/>
<gene>
    <name evidence="1" type="ORF">KQJ23_19360</name>
</gene>
<dbReference type="EMBL" id="JAHLQJ010000020">
    <property type="protein sequence ID" value="MBU5673999.1"/>
    <property type="molecule type" value="Genomic_DNA"/>
</dbReference>
<dbReference type="RefSeq" id="WP_216480570.1">
    <property type="nucleotide sequence ID" value="NZ_JAHLQJ010000020.1"/>
</dbReference>
<comment type="caution">
    <text evidence="1">The sequence shown here is derived from an EMBL/GenBank/DDBJ whole genome shotgun (WGS) entry which is preliminary data.</text>
</comment>
<sequence>MSRRKFALFGLAATVLVVAVGLLISYYGHSKTQYAIFAKNRELFEAVREETEHLVGEQDDLQNIGDIFLFTNGGNAAIDQFHESVSSGLQGKIQQIVALSGDELSFLRYSKQDGKSFLRFVFDWERTDGGTYHIVYCESRDMVKKLYDGEPVGYVLDELGEGWYGIRIK</sequence>
<accession>A0ABS6FVH2</accession>
<organism evidence="1 2">
    <name type="scientific">Paenibacillus brevis</name>
    <dbReference type="NCBI Taxonomy" id="2841508"/>
    <lineage>
        <taxon>Bacteria</taxon>
        <taxon>Bacillati</taxon>
        <taxon>Bacillota</taxon>
        <taxon>Bacilli</taxon>
        <taxon>Bacillales</taxon>
        <taxon>Paenibacillaceae</taxon>
        <taxon>Paenibacillus</taxon>
    </lineage>
</organism>
<dbReference type="Proteomes" id="UP000743001">
    <property type="component" value="Unassembled WGS sequence"/>
</dbReference>
<protein>
    <submittedName>
        <fullName evidence="1">Uncharacterized protein</fullName>
    </submittedName>
</protein>
<reference evidence="1 2" key="1">
    <citation type="submission" date="2021-06" db="EMBL/GenBank/DDBJ databases">
        <authorList>
            <person name="Sun Q."/>
            <person name="Li D."/>
        </authorList>
    </citation>
    <scope>NUCLEOTIDE SEQUENCE [LARGE SCALE GENOMIC DNA]</scope>
    <source>
        <strain evidence="1 2">MSJ-6</strain>
    </source>
</reference>
<evidence type="ECO:0000313" key="1">
    <source>
        <dbReference type="EMBL" id="MBU5673999.1"/>
    </source>
</evidence>
<evidence type="ECO:0000313" key="2">
    <source>
        <dbReference type="Proteomes" id="UP000743001"/>
    </source>
</evidence>